<comment type="caution">
    <text evidence="2">The sequence shown here is derived from an EMBL/GenBank/DDBJ whole genome shotgun (WGS) entry which is preliminary data.</text>
</comment>
<organism evidence="2 3">
    <name type="scientific">Parapusillimonas granuli</name>
    <dbReference type="NCBI Taxonomy" id="380911"/>
    <lineage>
        <taxon>Bacteria</taxon>
        <taxon>Pseudomonadati</taxon>
        <taxon>Pseudomonadota</taxon>
        <taxon>Betaproteobacteria</taxon>
        <taxon>Burkholderiales</taxon>
        <taxon>Alcaligenaceae</taxon>
        <taxon>Parapusillimonas</taxon>
    </lineage>
</organism>
<keyword evidence="3" id="KW-1185">Reference proteome</keyword>
<sequence>MVVTAPLFYTEWYLLHNPDVTEAVSQGLIEPLEHFLRYGLKEGRSPGPLFDVQFYLHGNPDVAAAVARGETTAYEHFLTYGIYEGRAPIALFDAAYYLRHNPDVADAVRAGHFTPIQHFVEYGQYEGRIVTPIINLAAYMDANPDVQRAVEDGQMSAMEHLMLYGIREKRGLGNGIDFGMMDGDPVFLRLLAEGKIVDALLRVAEVAPYLPDYGPPDPKPGPDPDPQGWGTLDNPYPLKPEVLKYQLPNAENYIKLADLSDSQWQTVNGGSVYNYFLATGSAALTDRLTINGGVSDELYATLDQPLDSKYAPRLKNIPVLHLTATSESGLDLRNSEGILEISNEASVSNLTVTNVPVLISGSDIFPLALSAKGIGEGIDHEFVVVYQEPMEPCGCGSEQTLRLDDAHLARLSVTALDGGGEVSANISTLLLAAYGNSGIRSFKSDAGGVGLDGSLIMLLVEGSGSLELNLAELKGNGGADVVYTNVSAYLAEAMVLTLAELDGAVGNKSDLSPVRGGRKSDHLITVPPLEEGAIVEIQNMTLTSTWNYEESPVVNDVIDLTEWFISKDNLIASVASLTIAEGDLVKTSESLRYVDFIFCFDMNGADPGGTSTLILSNIVTVDEYNFMLKAIDTVNANGLTDTLDLIGWGGTISDGVLYDEFSYPPTSGTEIVIAGAGFGRDAISGIVGVLVDEESIML</sequence>
<reference evidence="2 3" key="1">
    <citation type="submission" date="2020-07" db="EMBL/GenBank/DDBJ databases">
        <title>Taxonomic revisions and descriptions of new bacterial species based on genomic comparisons in the high-G+C-content subgroup of the family Alcaligenaceae.</title>
        <authorList>
            <person name="Szabo A."/>
            <person name="Felfoldi T."/>
        </authorList>
    </citation>
    <scope>NUCLEOTIDE SEQUENCE [LARGE SCALE GENOMIC DNA]</scope>
    <source>
        <strain evidence="2 3">LMG 24012</strain>
    </source>
</reference>
<evidence type="ECO:0000313" key="2">
    <source>
        <dbReference type="EMBL" id="NYT49819.1"/>
    </source>
</evidence>
<evidence type="ECO:0000256" key="1">
    <source>
        <dbReference type="SAM" id="MobiDB-lite"/>
    </source>
</evidence>
<evidence type="ECO:0000313" key="3">
    <source>
        <dbReference type="Proteomes" id="UP000559809"/>
    </source>
</evidence>
<accession>A0A853G0K2</accession>
<feature type="region of interest" description="Disordered" evidence="1">
    <location>
        <begin position="212"/>
        <end position="233"/>
    </location>
</feature>
<dbReference type="EMBL" id="JACCEM010000005">
    <property type="protein sequence ID" value="NYT49819.1"/>
    <property type="molecule type" value="Genomic_DNA"/>
</dbReference>
<feature type="compositionally biased region" description="Pro residues" evidence="1">
    <location>
        <begin position="213"/>
        <end position="225"/>
    </location>
</feature>
<dbReference type="RefSeq" id="WP_180155149.1">
    <property type="nucleotide sequence ID" value="NZ_JACCEM010000005.1"/>
</dbReference>
<name>A0A853G0K2_9BURK</name>
<protein>
    <submittedName>
        <fullName evidence="2">Uncharacterized protein</fullName>
    </submittedName>
</protein>
<proteinExistence type="predicted"/>
<gene>
    <name evidence="2" type="ORF">H0A72_10920</name>
</gene>
<dbReference type="AlphaFoldDB" id="A0A853G0K2"/>
<dbReference type="Proteomes" id="UP000559809">
    <property type="component" value="Unassembled WGS sequence"/>
</dbReference>